<dbReference type="FunFam" id="3.30.200.20:FF:000043">
    <property type="entry name" value="Wall-associated receptor kinase 2"/>
    <property type="match status" value="1"/>
</dbReference>
<evidence type="ECO:0000256" key="15">
    <source>
        <dbReference type="ARBA" id="ARBA00047951"/>
    </source>
</evidence>
<evidence type="ECO:0000256" key="1">
    <source>
        <dbReference type="ARBA" id="ARBA00004479"/>
    </source>
</evidence>
<dbReference type="Pfam" id="PF00069">
    <property type="entry name" value="Pkinase"/>
    <property type="match status" value="1"/>
</dbReference>
<evidence type="ECO:0000313" key="19">
    <source>
        <dbReference type="EMBL" id="KAL1213012.1"/>
    </source>
</evidence>
<evidence type="ECO:0000259" key="18">
    <source>
        <dbReference type="PROSITE" id="PS50011"/>
    </source>
</evidence>
<dbReference type="PROSITE" id="PS50011">
    <property type="entry name" value="PROTEIN_KINASE_DOM"/>
    <property type="match status" value="1"/>
</dbReference>
<keyword evidence="11 16" id="KW-0472">Membrane</keyword>
<reference evidence="19 20" key="1">
    <citation type="submission" date="2024-04" db="EMBL/GenBank/DDBJ databases">
        <title>Genome assembly C_amara_ONT_v2.</title>
        <authorList>
            <person name="Yant L."/>
            <person name="Moore C."/>
            <person name="Slenker M."/>
        </authorList>
    </citation>
    <scope>NUCLEOTIDE SEQUENCE [LARGE SCALE GENOMIC DNA]</scope>
    <source>
        <tissue evidence="19">Leaf</tissue>
    </source>
</reference>
<accession>A0ABD1B213</accession>
<comment type="catalytic activity">
    <reaction evidence="14">
        <text>L-seryl-[protein] + ATP = O-phospho-L-seryl-[protein] + ADP + H(+)</text>
        <dbReference type="Rhea" id="RHEA:17989"/>
        <dbReference type="Rhea" id="RHEA-COMP:9863"/>
        <dbReference type="Rhea" id="RHEA-COMP:11604"/>
        <dbReference type="ChEBI" id="CHEBI:15378"/>
        <dbReference type="ChEBI" id="CHEBI:29999"/>
        <dbReference type="ChEBI" id="CHEBI:30616"/>
        <dbReference type="ChEBI" id="CHEBI:83421"/>
        <dbReference type="ChEBI" id="CHEBI:456216"/>
    </reaction>
</comment>
<keyword evidence="10 16" id="KW-1133">Transmembrane helix</keyword>
<evidence type="ECO:0000256" key="2">
    <source>
        <dbReference type="ARBA" id="ARBA00022527"/>
    </source>
</evidence>
<gene>
    <name evidence="19" type="ORF">V5N11_026136</name>
</gene>
<comment type="caution">
    <text evidence="19">The sequence shown here is derived from an EMBL/GenBank/DDBJ whole genome shotgun (WGS) entry which is preliminary data.</text>
</comment>
<dbReference type="SMART" id="SM00220">
    <property type="entry name" value="S_TKc"/>
    <property type="match status" value="1"/>
</dbReference>
<keyword evidence="6 17" id="KW-0732">Signal</keyword>
<feature type="transmembrane region" description="Helical" evidence="16">
    <location>
        <begin position="343"/>
        <end position="365"/>
    </location>
</feature>
<dbReference type="Gene3D" id="1.10.510.10">
    <property type="entry name" value="Transferase(Phosphotransferase) domain 1"/>
    <property type="match status" value="1"/>
</dbReference>
<organism evidence="19 20">
    <name type="scientific">Cardamine amara subsp. amara</name>
    <dbReference type="NCBI Taxonomy" id="228776"/>
    <lineage>
        <taxon>Eukaryota</taxon>
        <taxon>Viridiplantae</taxon>
        <taxon>Streptophyta</taxon>
        <taxon>Embryophyta</taxon>
        <taxon>Tracheophyta</taxon>
        <taxon>Spermatophyta</taxon>
        <taxon>Magnoliopsida</taxon>
        <taxon>eudicotyledons</taxon>
        <taxon>Gunneridae</taxon>
        <taxon>Pentapetalae</taxon>
        <taxon>rosids</taxon>
        <taxon>malvids</taxon>
        <taxon>Brassicales</taxon>
        <taxon>Brassicaceae</taxon>
        <taxon>Cardamineae</taxon>
        <taxon>Cardamine</taxon>
    </lineage>
</organism>
<evidence type="ECO:0000256" key="6">
    <source>
        <dbReference type="ARBA" id="ARBA00022729"/>
    </source>
</evidence>
<comment type="catalytic activity">
    <reaction evidence="15">
        <text>L-threonyl-[protein] + ATP = O-phospho-L-threonyl-[protein] + ADP + H(+)</text>
        <dbReference type="Rhea" id="RHEA:46608"/>
        <dbReference type="Rhea" id="RHEA-COMP:11060"/>
        <dbReference type="Rhea" id="RHEA-COMP:11605"/>
        <dbReference type="ChEBI" id="CHEBI:15378"/>
        <dbReference type="ChEBI" id="CHEBI:30013"/>
        <dbReference type="ChEBI" id="CHEBI:30616"/>
        <dbReference type="ChEBI" id="CHEBI:61977"/>
        <dbReference type="ChEBI" id="CHEBI:456216"/>
    </reaction>
</comment>
<dbReference type="InterPro" id="IPR025287">
    <property type="entry name" value="WAK_GUB"/>
</dbReference>
<dbReference type="InterPro" id="IPR013695">
    <property type="entry name" value="WAK"/>
</dbReference>
<dbReference type="InterPro" id="IPR000719">
    <property type="entry name" value="Prot_kinase_dom"/>
</dbReference>
<keyword evidence="7" id="KW-0547">Nucleotide-binding</keyword>
<evidence type="ECO:0000256" key="17">
    <source>
        <dbReference type="SAM" id="SignalP"/>
    </source>
</evidence>
<keyword evidence="4" id="KW-0808">Transferase</keyword>
<proteinExistence type="predicted"/>
<dbReference type="Gene3D" id="2.10.25.10">
    <property type="entry name" value="Laminin"/>
    <property type="match status" value="1"/>
</dbReference>
<dbReference type="Proteomes" id="UP001558713">
    <property type="component" value="Unassembled WGS sequence"/>
</dbReference>
<comment type="subcellular location">
    <subcellularLocation>
        <location evidence="1">Membrane</location>
        <topology evidence="1">Single-pass type I membrane protein</topology>
    </subcellularLocation>
</comment>
<evidence type="ECO:0000256" key="3">
    <source>
        <dbReference type="ARBA" id="ARBA00022553"/>
    </source>
</evidence>
<evidence type="ECO:0000256" key="16">
    <source>
        <dbReference type="SAM" id="Phobius"/>
    </source>
</evidence>
<sequence length="648" mass="73303">MRCVLWIQLCLLLVLNTRTAELTISSSCQSHCGKISIPYPFGIGNGCYLNEWYEVQCNHSTSRKFVPFLPKINREVVEINFPRPLNFLDEYYNLFGSIRIKTKITSMGCSGGDGENLEEVFNFTGSPFSIGEKNMLMAFGCNNKATLTNIDPKIVGCVSTCNITTVQLFPAVINCFDYQCCNASTPTEVGQVIGVKIESADGNKTRQGCNVAFLTDEHDQPSLWRNKTDPRKLHGGKYATIQLKWRVITTNLSFQESLGCPENFDSTRPCYCEWVADDELLFIRCACTYGYEGNPYIINGCKDFDECKQLKEDGRPEFCTNRGQTCQNIPGSYQCVVKKSKTFLIYIGVSIGLSLVIVSVGIWLYKYMKKYKRTNLKKKFFKRNGGILLQQQMVSREGHVEKTIVFSSKELEKATESFSLERVLGHGGQGTVFKGMLVDGRIVAVKKSKVVDEDKMEEFINEIVILSQINHRNIVKIFGCCLETEIPLLVYEFIPNSNLFELLHENLDDHSLMTWSLRLQIAVDTAGAVSYLHSAAGSPIYHRDIKSTNIMLDKNYRAKVSDFGTSRSVTTDHTHLTTVVTGTAGYVDPEYFQSSHFTDKSDVYSFGVVLVELYHWRKTCFFSTVSRKQNTSNLLHSCRKRKQTVGNY</sequence>
<evidence type="ECO:0000256" key="12">
    <source>
        <dbReference type="ARBA" id="ARBA00023157"/>
    </source>
</evidence>
<evidence type="ECO:0000256" key="5">
    <source>
        <dbReference type="ARBA" id="ARBA00022692"/>
    </source>
</evidence>
<dbReference type="SUPFAM" id="SSF56112">
    <property type="entry name" value="Protein kinase-like (PK-like)"/>
    <property type="match status" value="1"/>
</dbReference>
<keyword evidence="8" id="KW-0418">Kinase</keyword>
<dbReference type="GO" id="GO:0004674">
    <property type="term" value="F:protein serine/threonine kinase activity"/>
    <property type="evidence" value="ECO:0007669"/>
    <property type="project" value="UniProtKB-KW"/>
</dbReference>
<evidence type="ECO:0000256" key="9">
    <source>
        <dbReference type="ARBA" id="ARBA00022840"/>
    </source>
</evidence>
<dbReference type="Pfam" id="PF13947">
    <property type="entry name" value="GUB_WAK_bind"/>
    <property type="match status" value="1"/>
</dbReference>
<dbReference type="PROSITE" id="PS00108">
    <property type="entry name" value="PROTEIN_KINASE_ST"/>
    <property type="match status" value="1"/>
</dbReference>
<dbReference type="InterPro" id="IPR008271">
    <property type="entry name" value="Ser/Thr_kinase_AS"/>
</dbReference>
<protein>
    <submittedName>
        <fullName evidence="19">Wall-associated receptor kinase-like 9</fullName>
    </submittedName>
</protein>
<keyword evidence="13" id="KW-0325">Glycoprotein</keyword>
<keyword evidence="9" id="KW-0067">ATP-binding</keyword>
<dbReference type="PANTHER" id="PTHR27005">
    <property type="entry name" value="WALL-ASSOCIATED RECEPTOR KINASE-LIKE 21"/>
    <property type="match status" value="1"/>
</dbReference>
<evidence type="ECO:0000256" key="11">
    <source>
        <dbReference type="ARBA" id="ARBA00023136"/>
    </source>
</evidence>
<dbReference type="InterPro" id="IPR011009">
    <property type="entry name" value="Kinase-like_dom_sf"/>
</dbReference>
<keyword evidence="3" id="KW-0597">Phosphoprotein</keyword>
<dbReference type="EMBL" id="JBANAX010000354">
    <property type="protein sequence ID" value="KAL1213012.1"/>
    <property type="molecule type" value="Genomic_DNA"/>
</dbReference>
<dbReference type="AlphaFoldDB" id="A0ABD1B213"/>
<keyword evidence="12" id="KW-1015">Disulfide bond</keyword>
<evidence type="ECO:0000256" key="4">
    <source>
        <dbReference type="ARBA" id="ARBA00022679"/>
    </source>
</evidence>
<evidence type="ECO:0000256" key="10">
    <source>
        <dbReference type="ARBA" id="ARBA00022989"/>
    </source>
</evidence>
<dbReference type="Gene3D" id="3.30.200.20">
    <property type="entry name" value="Phosphorylase Kinase, domain 1"/>
    <property type="match status" value="1"/>
</dbReference>
<evidence type="ECO:0000256" key="14">
    <source>
        <dbReference type="ARBA" id="ARBA00047558"/>
    </source>
</evidence>
<dbReference type="GO" id="GO:0016020">
    <property type="term" value="C:membrane"/>
    <property type="evidence" value="ECO:0007669"/>
    <property type="project" value="UniProtKB-SubCell"/>
</dbReference>
<evidence type="ECO:0000256" key="7">
    <source>
        <dbReference type="ARBA" id="ARBA00022741"/>
    </source>
</evidence>
<keyword evidence="20" id="KW-1185">Reference proteome</keyword>
<keyword evidence="2" id="KW-0723">Serine/threonine-protein kinase</keyword>
<feature type="domain" description="Protein kinase" evidence="18">
    <location>
        <begin position="418"/>
        <end position="648"/>
    </location>
</feature>
<feature type="chain" id="PRO_5044876602" evidence="17">
    <location>
        <begin position="20"/>
        <end position="648"/>
    </location>
</feature>
<keyword evidence="5 16" id="KW-0812">Transmembrane</keyword>
<dbReference type="InterPro" id="IPR045274">
    <property type="entry name" value="WAK-like"/>
</dbReference>
<dbReference type="PROSITE" id="PS01187">
    <property type="entry name" value="EGF_CA"/>
    <property type="match status" value="1"/>
</dbReference>
<evidence type="ECO:0000256" key="13">
    <source>
        <dbReference type="ARBA" id="ARBA00023180"/>
    </source>
</evidence>
<dbReference type="InterPro" id="IPR018097">
    <property type="entry name" value="EGF_Ca-bd_CS"/>
</dbReference>
<dbReference type="Pfam" id="PF08488">
    <property type="entry name" value="WAK"/>
    <property type="match status" value="1"/>
</dbReference>
<dbReference type="PANTHER" id="PTHR27005:SF426">
    <property type="entry name" value="PROTEIN KINASE DOMAIN-CONTAINING PROTEIN"/>
    <property type="match status" value="1"/>
</dbReference>
<evidence type="ECO:0000256" key="8">
    <source>
        <dbReference type="ARBA" id="ARBA00022777"/>
    </source>
</evidence>
<name>A0ABD1B213_CARAN</name>
<dbReference type="GO" id="GO:0005524">
    <property type="term" value="F:ATP binding"/>
    <property type="evidence" value="ECO:0007669"/>
    <property type="project" value="UniProtKB-KW"/>
</dbReference>
<feature type="signal peptide" evidence="17">
    <location>
        <begin position="1"/>
        <end position="19"/>
    </location>
</feature>
<evidence type="ECO:0000313" key="20">
    <source>
        <dbReference type="Proteomes" id="UP001558713"/>
    </source>
</evidence>